<evidence type="ECO:0008006" key="3">
    <source>
        <dbReference type="Google" id="ProtNLM"/>
    </source>
</evidence>
<organism evidence="1 2">
    <name type="scientific">Nocardia donostiensis</name>
    <dbReference type="NCBI Taxonomy" id="1538463"/>
    <lineage>
        <taxon>Bacteria</taxon>
        <taxon>Bacillati</taxon>
        <taxon>Actinomycetota</taxon>
        <taxon>Actinomycetes</taxon>
        <taxon>Mycobacteriales</taxon>
        <taxon>Nocardiaceae</taxon>
        <taxon>Nocardia</taxon>
    </lineage>
</organism>
<dbReference type="Proteomes" id="UP000188836">
    <property type="component" value="Unassembled WGS sequence"/>
</dbReference>
<reference evidence="1 2" key="1">
    <citation type="journal article" date="2016" name="Antonie Van Leeuwenhoek">
        <title>Nocardia donostiensis sp. nov., isolated from human respiratory specimens.</title>
        <authorList>
            <person name="Ercibengoa M."/>
            <person name="Bell M."/>
            <person name="Marimon J.M."/>
            <person name="Humrighouse B."/>
            <person name="Klenk H.P."/>
            <person name="Potter G."/>
            <person name="Perez-Trallero E."/>
        </authorList>
    </citation>
    <scope>NUCLEOTIDE SEQUENCE [LARGE SCALE GENOMIC DNA]</scope>
    <source>
        <strain evidence="1 2">X1655</strain>
    </source>
</reference>
<sequence length="72" mass="8022">MSASRDELHQLVDELPESQLPGLLADARRRLSPVRTGSWPPAWFGSATSRDGRTDTSNRIDELLAEGFGRDR</sequence>
<proteinExistence type="predicted"/>
<dbReference type="AlphaFoldDB" id="A0A1V2TF62"/>
<name>A0A1V2TF62_9NOCA</name>
<dbReference type="EMBL" id="MUMY01000011">
    <property type="protein sequence ID" value="ONM48159.1"/>
    <property type="molecule type" value="Genomic_DNA"/>
</dbReference>
<keyword evidence="2" id="KW-1185">Reference proteome</keyword>
<evidence type="ECO:0000313" key="2">
    <source>
        <dbReference type="Proteomes" id="UP000188836"/>
    </source>
</evidence>
<evidence type="ECO:0000313" key="1">
    <source>
        <dbReference type="EMBL" id="ONM48159.1"/>
    </source>
</evidence>
<dbReference type="RefSeq" id="WP_077117275.1">
    <property type="nucleotide sequence ID" value="NZ_LOKT01000011.1"/>
</dbReference>
<gene>
    <name evidence="1" type="ORF">B0T46_14300</name>
</gene>
<accession>A0A1V2TF62</accession>
<comment type="caution">
    <text evidence="1">The sequence shown here is derived from an EMBL/GenBank/DDBJ whole genome shotgun (WGS) entry which is preliminary data.</text>
</comment>
<protein>
    <recommendedName>
        <fullName evidence="3">DUF2281 domain-containing protein</fullName>
    </recommendedName>
</protein>
<dbReference type="OrthoDB" id="4569754at2"/>